<accession>A0A1R3JLC1</accession>
<evidence type="ECO:0000313" key="2">
    <source>
        <dbReference type="EMBL" id="OMO95624.1"/>
    </source>
</evidence>
<name>A0A1R3JLC1_COCAP</name>
<dbReference type="Gramene" id="OMO95624">
    <property type="protein sequence ID" value="OMO95624"/>
    <property type="gene ID" value="CCACVL1_05350"/>
</dbReference>
<keyword evidence="3" id="KW-1185">Reference proteome</keyword>
<gene>
    <name evidence="2" type="ORF">CCACVL1_05350</name>
</gene>
<organism evidence="2 3">
    <name type="scientific">Corchorus capsularis</name>
    <name type="common">Jute</name>
    <dbReference type="NCBI Taxonomy" id="210143"/>
    <lineage>
        <taxon>Eukaryota</taxon>
        <taxon>Viridiplantae</taxon>
        <taxon>Streptophyta</taxon>
        <taxon>Embryophyta</taxon>
        <taxon>Tracheophyta</taxon>
        <taxon>Spermatophyta</taxon>
        <taxon>Magnoliopsida</taxon>
        <taxon>eudicotyledons</taxon>
        <taxon>Gunneridae</taxon>
        <taxon>Pentapetalae</taxon>
        <taxon>rosids</taxon>
        <taxon>malvids</taxon>
        <taxon>Malvales</taxon>
        <taxon>Malvaceae</taxon>
        <taxon>Grewioideae</taxon>
        <taxon>Apeibeae</taxon>
        <taxon>Corchorus</taxon>
    </lineage>
</organism>
<dbReference type="EMBL" id="AWWV01007620">
    <property type="protein sequence ID" value="OMO95624.1"/>
    <property type="molecule type" value="Genomic_DNA"/>
</dbReference>
<comment type="caution">
    <text evidence="2">The sequence shown here is derived from an EMBL/GenBank/DDBJ whole genome shotgun (WGS) entry which is preliminary data.</text>
</comment>
<feature type="region of interest" description="Disordered" evidence="1">
    <location>
        <begin position="1"/>
        <end position="71"/>
    </location>
</feature>
<dbReference type="Proteomes" id="UP000188268">
    <property type="component" value="Unassembled WGS sequence"/>
</dbReference>
<dbReference type="AlphaFoldDB" id="A0A1R3JLC1"/>
<feature type="compositionally biased region" description="Basic and acidic residues" evidence="1">
    <location>
        <begin position="23"/>
        <end position="71"/>
    </location>
</feature>
<sequence>MDPTQIRTLTSNHDSTRSTRLNLDLRDPSIPTEKRKEGKVQVIKQERAGKREKETGRRRRQKEEAVVVKGE</sequence>
<evidence type="ECO:0000313" key="3">
    <source>
        <dbReference type="Proteomes" id="UP000188268"/>
    </source>
</evidence>
<feature type="compositionally biased region" description="Polar residues" evidence="1">
    <location>
        <begin position="1"/>
        <end position="21"/>
    </location>
</feature>
<reference evidence="2 3" key="1">
    <citation type="submission" date="2013-09" db="EMBL/GenBank/DDBJ databases">
        <title>Corchorus capsularis genome sequencing.</title>
        <authorList>
            <person name="Alam M."/>
            <person name="Haque M.S."/>
            <person name="Islam M.S."/>
            <person name="Emdad E.M."/>
            <person name="Islam M.M."/>
            <person name="Ahmed B."/>
            <person name="Halim A."/>
            <person name="Hossen Q.M.M."/>
            <person name="Hossain M.Z."/>
            <person name="Ahmed R."/>
            <person name="Khan M.M."/>
            <person name="Islam R."/>
            <person name="Rashid M.M."/>
            <person name="Khan S.A."/>
            <person name="Rahman M.S."/>
            <person name="Alam M."/>
        </authorList>
    </citation>
    <scope>NUCLEOTIDE SEQUENCE [LARGE SCALE GENOMIC DNA]</scope>
    <source>
        <strain evidence="3">cv. CVL-1</strain>
        <tissue evidence="2">Whole seedling</tissue>
    </source>
</reference>
<protein>
    <submittedName>
        <fullName evidence="2">Uncharacterized protein</fullName>
    </submittedName>
</protein>
<evidence type="ECO:0000256" key="1">
    <source>
        <dbReference type="SAM" id="MobiDB-lite"/>
    </source>
</evidence>
<proteinExistence type="predicted"/>